<comment type="caution">
    <text evidence="13">The sequence shown here is derived from an EMBL/GenBank/DDBJ whole genome shotgun (WGS) entry which is preliminary data.</text>
</comment>
<keyword evidence="9" id="KW-0472">Membrane</keyword>
<evidence type="ECO:0000313" key="13">
    <source>
        <dbReference type="EMBL" id="MFC7288379.1"/>
    </source>
</evidence>
<protein>
    <submittedName>
        <fullName evidence="13">Porin</fullName>
    </submittedName>
</protein>
<keyword evidence="6 11" id="KW-0732">Signal</keyword>
<dbReference type="InterPro" id="IPR050298">
    <property type="entry name" value="Gram-neg_bact_OMP"/>
</dbReference>
<keyword evidence="7" id="KW-0406">Ion transport</keyword>
<dbReference type="Pfam" id="PF13609">
    <property type="entry name" value="Porin_4"/>
    <property type="match status" value="1"/>
</dbReference>
<feature type="chain" id="PRO_5046635961" evidence="11">
    <location>
        <begin position="24"/>
        <end position="355"/>
    </location>
</feature>
<gene>
    <name evidence="13" type="ORF">ACFQPC_10055</name>
</gene>
<evidence type="ECO:0000256" key="5">
    <source>
        <dbReference type="ARBA" id="ARBA00022692"/>
    </source>
</evidence>
<comment type="subunit">
    <text evidence="2">Homotrimer.</text>
</comment>
<evidence type="ECO:0000256" key="4">
    <source>
        <dbReference type="ARBA" id="ARBA00022452"/>
    </source>
</evidence>
<accession>A0ABW2IBP5</accession>
<keyword evidence="10" id="KW-0998">Cell outer membrane</keyword>
<dbReference type="RefSeq" id="WP_382271716.1">
    <property type="nucleotide sequence ID" value="NZ_JBHTBU010000001.1"/>
</dbReference>
<evidence type="ECO:0000256" key="10">
    <source>
        <dbReference type="ARBA" id="ARBA00023237"/>
    </source>
</evidence>
<evidence type="ECO:0000256" key="3">
    <source>
        <dbReference type="ARBA" id="ARBA00022448"/>
    </source>
</evidence>
<dbReference type="InterPro" id="IPR002299">
    <property type="entry name" value="Porin_Neis"/>
</dbReference>
<evidence type="ECO:0000256" key="2">
    <source>
        <dbReference type="ARBA" id="ARBA00011233"/>
    </source>
</evidence>
<dbReference type="Proteomes" id="UP001596542">
    <property type="component" value="Unassembled WGS sequence"/>
</dbReference>
<comment type="subcellular location">
    <subcellularLocation>
        <location evidence="1">Cell outer membrane</location>
        <topology evidence="1">Multi-pass membrane protein</topology>
    </subcellularLocation>
</comment>
<evidence type="ECO:0000256" key="11">
    <source>
        <dbReference type="SAM" id="SignalP"/>
    </source>
</evidence>
<dbReference type="CDD" id="cd00342">
    <property type="entry name" value="gram_neg_porins"/>
    <property type="match status" value="1"/>
</dbReference>
<dbReference type="Gene3D" id="2.40.160.10">
    <property type="entry name" value="Porin"/>
    <property type="match status" value="1"/>
</dbReference>
<keyword evidence="3" id="KW-0813">Transport</keyword>
<keyword evidence="8" id="KW-0626">Porin</keyword>
<dbReference type="EMBL" id="JBHTBU010000001">
    <property type="protein sequence ID" value="MFC7288379.1"/>
    <property type="molecule type" value="Genomic_DNA"/>
</dbReference>
<dbReference type="SUPFAM" id="SSF56935">
    <property type="entry name" value="Porins"/>
    <property type="match status" value="1"/>
</dbReference>
<dbReference type="InterPro" id="IPR023614">
    <property type="entry name" value="Porin_dom_sf"/>
</dbReference>
<evidence type="ECO:0000256" key="6">
    <source>
        <dbReference type="ARBA" id="ARBA00022729"/>
    </source>
</evidence>
<proteinExistence type="predicted"/>
<keyword evidence="5" id="KW-0812">Transmembrane</keyword>
<name>A0ABW2IBP5_9BURK</name>
<organism evidence="13 14">
    <name type="scientific">Herminiimonas glaciei</name>
    <dbReference type="NCBI Taxonomy" id="523788"/>
    <lineage>
        <taxon>Bacteria</taxon>
        <taxon>Pseudomonadati</taxon>
        <taxon>Pseudomonadota</taxon>
        <taxon>Betaproteobacteria</taxon>
        <taxon>Burkholderiales</taxon>
        <taxon>Oxalobacteraceae</taxon>
        <taxon>Herminiimonas</taxon>
    </lineage>
</organism>
<keyword evidence="14" id="KW-1185">Reference proteome</keyword>
<sequence length="355" mass="38134">MKKKYLAAAILAGFGGLASNTYAQSNVTIYGRVDAGVEYLTNANANKDGLARLSSGAMNTSRIGFRGTEDLGGGLKAVFQLESGFKTDTGEQDDPEFFKRQANVGLEGKWGRLVAGRSFTTTYDFILPFDPMGYSAAYSWITSAGATGGRKDGMVTNLGNILKYEGKFGDFKLGATYSFGEVAGSTSDSAKLDLGAGYEKGPLRLATTVQRANGTANGVGVYDKTTIIHLAGDYQFNSTWAVDLGYRNYKKTLANNAPELRSDFYWGGVTFKATPALSLIALLSYQDIKNVAANTDADPYMLSLRAKYALSKRTDLYLSAAYAKAKNQQLVGLSRDDTAFGNNQTGVIGGIQHRF</sequence>
<dbReference type="InterPro" id="IPR033900">
    <property type="entry name" value="Gram_neg_porin_domain"/>
</dbReference>
<keyword evidence="4" id="KW-1134">Transmembrane beta strand</keyword>
<dbReference type="PANTHER" id="PTHR34501">
    <property type="entry name" value="PROTEIN YDDL-RELATED"/>
    <property type="match status" value="1"/>
</dbReference>
<feature type="signal peptide" evidence="11">
    <location>
        <begin position="1"/>
        <end position="23"/>
    </location>
</feature>
<evidence type="ECO:0000256" key="7">
    <source>
        <dbReference type="ARBA" id="ARBA00023065"/>
    </source>
</evidence>
<evidence type="ECO:0000256" key="8">
    <source>
        <dbReference type="ARBA" id="ARBA00023114"/>
    </source>
</evidence>
<evidence type="ECO:0000313" key="14">
    <source>
        <dbReference type="Proteomes" id="UP001596542"/>
    </source>
</evidence>
<reference evidence="14" key="1">
    <citation type="journal article" date="2019" name="Int. J. Syst. Evol. Microbiol.">
        <title>The Global Catalogue of Microorganisms (GCM) 10K type strain sequencing project: providing services to taxonomists for standard genome sequencing and annotation.</title>
        <authorList>
            <consortium name="The Broad Institute Genomics Platform"/>
            <consortium name="The Broad Institute Genome Sequencing Center for Infectious Disease"/>
            <person name="Wu L."/>
            <person name="Ma J."/>
        </authorList>
    </citation>
    <scope>NUCLEOTIDE SEQUENCE [LARGE SCALE GENOMIC DNA]</scope>
    <source>
        <strain evidence="14">KACC 12508</strain>
    </source>
</reference>
<dbReference type="PRINTS" id="PR00184">
    <property type="entry name" value="NEISSPPORIN"/>
</dbReference>
<feature type="domain" description="Porin" evidence="12">
    <location>
        <begin position="7"/>
        <end position="327"/>
    </location>
</feature>
<evidence type="ECO:0000256" key="9">
    <source>
        <dbReference type="ARBA" id="ARBA00023136"/>
    </source>
</evidence>
<dbReference type="PANTHER" id="PTHR34501:SF9">
    <property type="entry name" value="MAJOR OUTER MEMBRANE PROTEIN P.IA"/>
    <property type="match status" value="1"/>
</dbReference>
<evidence type="ECO:0000259" key="12">
    <source>
        <dbReference type="Pfam" id="PF13609"/>
    </source>
</evidence>
<evidence type="ECO:0000256" key="1">
    <source>
        <dbReference type="ARBA" id="ARBA00004571"/>
    </source>
</evidence>